<dbReference type="Gene3D" id="3.40.50.11720">
    <property type="entry name" value="3-Deoxy-D-manno-octulosonic-acid transferase, N-terminal domain"/>
    <property type="match status" value="1"/>
</dbReference>
<dbReference type="GO" id="GO:0043842">
    <property type="term" value="F:Kdo transferase activity"/>
    <property type="evidence" value="ECO:0007669"/>
    <property type="project" value="UniProtKB-EC"/>
</dbReference>
<keyword evidence="8" id="KW-0448">Lipopolysaccharide biosynthesis</keyword>
<keyword evidence="8" id="KW-0472">Membrane</keyword>
<sequence length="410" mass="47044">MHSIYNFLIYSAQNLLKTAGIFSPKLAEFTKGRKQLFQDLKEKVQAEEKYIWIHAASLGEFEMAVPVMKMLRKNYPQKKILISFFSPSGFKNKKKHPLVDIFTYLPLDTPANARKFLDIVQPEMAIFIKYDFWPNFLKELKQRKIRSFLVSGVFRKDQLFFKSYGKWMRNSLEAFEHFFVQDKESQRLLAELGFTNSTVAGDTRFDRVAAQLESDNHIDFLEDFCGSETIIVFGSTWPEDEELFVEAINKTKKGKFIIAPHEIKAEKIEDLVKKLTLPSVLFSEKEAKDLSEYRVFILDTIGYLGRAYSYANIAYVGGAAGKTGLHNILEPATFGVPIITGKNISKFPEARKLQKLAGLFSVENKDELTEILQKLLKNENFREKTGMISEHFVNSNTGATRLLESYLSKA</sequence>
<evidence type="ECO:0000256" key="5">
    <source>
        <dbReference type="ARBA" id="ARBA00031445"/>
    </source>
</evidence>
<accession>A0A2R3ZAU6</accession>
<dbReference type="InterPro" id="IPR039901">
    <property type="entry name" value="Kdotransferase"/>
</dbReference>
<evidence type="ECO:0000313" key="11">
    <source>
        <dbReference type="Proteomes" id="UP000241507"/>
    </source>
</evidence>
<feature type="domain" description="3-deoxy-D-manno-octulosonic-acid transferase N-terminal" evidence="9">
    <location>
        <begin position="42"/>
        <end position="206"/>
    </location>
</feature>
<dbReference type="EMBL" id="CP028136">
    <property type="protein sequence ID" value="AVR47396.1"/>
    <property type="molecule type" value="Genomic_DNA"/>
</dbReference>
<dbReference type="GO" id="GO:0005886">
    <property type="term" value="C:plasma membrane"/>
    <property type="evidence" value="ECO:0007669"/>
    <property type="project" value="UniProtKB-SubCell"/>
</dbReference>
<keyword evidence="8" id="KW-1003">Cell membrane</keyword>
<evidence type="ECO:0000256" key="3">
    <source>
        <dbReference type="ARBA" id="ARBA00019077"/>
    </source>
</evidence>
<comment type="pathway">
    <text evidence="1 8">Bacterial outer membrane biogenesis; LPS core biosynthesis.</text>
</comment>
<dbReference type="AlphaFoldDB" id="A0A2R3ZAU6"/>
<evidence type="ECO:0000256" key="2">
    <source>
        <dbReference type="ARBA" id="ARBA00012621"/>
    </source>
</evidence>
<evidence type="ECO:0000313" key="10">
    <source>
        <dbReference type="EMBL" id="AVR47396.1"/>
    </source>
</evidence>
<comment type="function">
    <text evidence="8">Involved in lipopolysaccharide (LPS) biosynthesis. Catalyzes the transfer of 3-deoxy-D-manno-octulosonate (Kdo) residue(s) from CMP-Kdo to lipid IV(A), the tetraacyldisaccharide-1,4'-bisphosphate precursor of lipid A.</text>
</comment>
<dbReference type="Gene3D" id="3.40.50.2000">
    <property type="entry name" value="Glycogen Phosphorylase B"/>
    <property type="match status" value="1"/>
</dbReference>
<comment type="catalytic activity">
    <reaction evidence="6 8">
        <text>lipid IVA (E. coli) + CMP-3-deoxy-beta-D-manno-octulosonate = alpha-Kdo-(2-&gt;6)-lipid IVA (E. coli) + CMP + H(+)</text>
        <dbReference type="Rhea" id="RHEA:28066"/>
        <dbReference type="ChEBI" id="CHEBI:15378"/>
        <dbReference type="ChEBI" id="CHEBI:58603"/>
        <dbReference type="ChEBI" id="CHEBI:60364"/>
        <dbReference type="ChEBI" id="CHEBI:60377"/>
        <dbReference type="ChEBI" id="CHEBI:85987"/>
        <dbReference type="EC" id="2.4.99.12"/>
    </reaction>
</comment>
<dbReference type="Pfam" id="PF04413">
    <property type="entry name" value="Glycos_transf_N"/>
    <property type="match status" value="1"/>
</dbReference>
<dbReference type="Proteomes" id="UP000241507">
    <property type="component" value="Chromosome"/>
</dbReference>
<dbReference type="PANTHER" id="PTHR42755:SF1">
    <property type="entry name" value="3-DEOXY-D-MANNO-OCTULOSONIC ACID TRANSFERASE, MITOCHONDRIAL-RELATED"/>
    <property type="match status" value="1"/>
</dbReference>
<dbReference type="GO" id="GO:0009245">
    <property type="term" value="P:lipid A biosynthetic process"/>
    <property type="evidence" value="ECO:0007669"/>
    <property type="project" value="TreeGrafter"/>
</dbReference>
<comment type="similarity">
    <text evidence="8">Belongs to the glycosyltransferase group 1 family.</text>
</comment>
<keyword evidence="11" id="KW-1185">Reference proteome</keyword>
<dbReference type="SUPFAM" id="SSF53756">
    <property type="entry name" value="UDP-Glycosyltransferase/glycogen phosphorylase"/>
    <property type="match status" value="1"/>
</dbReference>
<protein>
    <recommendedName>
        <fullName evidence="3 8">3-deoxy-D-manno-octulosonic acid transferase</fullName>
        <shortName evidence="8">Kdo transferase</shortName>
        <ecNumber evidence="2 8">2.4.99.12</ecNumber>
    </recommendedName>
    <alternativeName>
        <fullName evidence="5 8">Lipid IV(A) 3-deoxy-D-manno-octulosonic acid transferase</fullName>
    </alternativeName>
</protein>
<dbReference type="PANTHER" id="PTHR42755">
    <property type="entry name" value="3-DEOXY-MANNO-OCTULOSONATE CYTIDYLYLTRANSFERASE"/>
    <property type="match status" value="1"/>
</dbReference>
<organism evidence="10 11">
    <name type="scientific">Christiangramia fulva</name>
    <dbReference type="NCBI Taxonomy" id="2126553"/>
    <lineage>
        <taxon>Bacteria</taxon>
        <taxon>Pseudomonadati</taxon>
        <taxon>Bacteroidota</taxon>
        <taxon>Flavobacteriia</taxon>
        <taxon>Flavobacteriales</taxon>
        <taxon>Flavobacteriaceae</taxon>
        <taxon>Christiangramia</taxon>
    </lineage>
</organism>
<gene>
    <name evidence="10" type="ORF">C7S20_09285</name>
</gene>
<keyword evidence="4 8" id="KW-0808">Transferase</keyword>
<evidence type="ECO:0000259" key="9">
    <source>
        <dbReference type="Pfam" id="PF04413"/>
    </source>
</evidence>
<evidence type="ECO:0000256" key="1">
    <source>
        <dbReference type="ARBA" id="ARBA00004713"/>
    </source>
</evidence>
<dbReference type="InterPro" id="IPR038107">
    <property type="entry name" value="Glycos_transf_N_sf"/>
</dbReference>
<comment type="subcellular location">
    <subcellularLocation>
        <location evidence="8">Cell membrane</location>
    </subcellularLocation>
</comment>
<evidence type="ECO:0000256" key="7">
    <source>
        <dbReference type="PIRSR" id="PIRSR639901-1"/>
    </source>
</evidence>
<dbReference type="KEGG" id="grs:C7S20_09285"/>
<reference evidence="11" key="1">
    <citation type="submission" date="2018-03" db="EMBL/GenBank/DDBJ databases">
        <title>Gramella fulva sp. nov., isolated from a dry surface of tidal flat.</title>
        <authorList>
            <person name="Hwang S.H."/>
            <person name="Hwang W.M."/>
            <person name="Kang K."/>
            <person name="Ahn T.-Y."/>
        </authorList>
    </citation>
    <scope>NUCLEOTIDE SEQUENCE [LARGE SCALE GENOMIC DNA]</scope>
    <source>
        <strain evidence="11">SH35</strain>
    </source>
</reference>
<dbReference type="UniPathway" id="UPA00958"/>
<dbReference type="EC" id="2.4.99.12" evidence="2 8"/>
<dbReference type="GO" id="GO:0009244">
    <property type="term" value="P:lipopolysaccharide core region biosynthetic process"/>
    <property type="evidence" value="ECO:0007669"/>
    <property type="project" value="UniProtKB-UniRule"/>
</dbReference>
<feature type="active site" description="Proton acceptor" evidence="7">
    <location>
        <position position="60"/>
    </location>
</feature>
<dbReference type="OrthoDB" id="9789797at2"/>
<evidence type="ECO:0000256" key="6">
    <source>
        <dbReference type="ARBA" id="ARBA00049183"/>
    </source>
</evidence>
<dbReference type="InterPro" id="IPR007507">
    <property type="entry name" value="Glycos_transf_N"/>
</dbReference>
<evidence type="ECO:0000256" key="4">
    <source>
        <dbReference type="ARBA" id="ARBA00022679"/>
    </source>
</evidence>
<evidence type="ECO:0000256" key="8">
    <source>
        <dbReference type="RuleBase" id="RU365103"/>
    </source>
</evidence>
<proteinExistence type="inferred from homology"/>
<name>A0A2R3ZAU6_9FLAO</name>